<name>A0A5J4YHX6_PORPP</name>
<proteinExistence type="predicted"/>
<reference evidence="4" key="1">
    <citation type="journal article" date="2019" name="Nat. Commun.">
        <title>Expansion of phycobilisome linker gene families in mesophilic red algae.</title>
        <authorList>
            <person name="Lee J."/>
            <person name="Kim D."/>
            <person name="Bhattacharya D."/>
            <person name="Yoon H.S."/>
        </authorList>
    </citation>
    <scope>NUCLEOTIDE SEQUENCE [LARGE SCALE GENOMIC DNA]</scope>
    <source>
        <strain evidence="4">CCMP 1328</strain>
    </source>
</reference>
<feature type="chain" id="PRO_5023910934" evidence="2">
    <location>
        <begin position="21"/>
        <end position="511"/>
    </location>
</feature>
<evidence type="ECO:0000256" key="1">
    <source>
        <dbReference type="SAM" id="MobiDB-lite"/>
    </source>
</evidence>
<feature type="region of interest" description="Disordered" evidence="1">
    <location>
        <begin position="335"/>
        <end position="369"/>
    </location>
</feature>
<keyword evidence="2" id="KW-0732">Signal</keyword>
<gene>
    <name evidence="3" type="ORF">FVE85_1315</name>
</gene>
<organism evidence="3 4">
    <name type="scientific">Porphyridium purpureum</name>
    <name type="common">Red alga</name>
    <name type="synonym">Porphyridium cruentum</name>
    <dbReference type="NCBI Taxonomy" id="35688"/>
    <lineage>
        <taxon>Eukaryota</taxon>
        <taxon>Rhodophyta</taxon>
        <taxon>Bangiophyceae</taxon>
        <taxon>Porphyridiales</taxon>
        <taxon>Porphyridiaceae</taxon>
        <taxon>Porphyridium</taxon>
    </lineage>
</organism>
<feature type="compositionally biased region" description="Low complexity" evidence="1">
    <location>
        <begin position="335"/>
        <end position="358"/>
    </location>
</feature>
<comment type="caution">
    <text evidence="3">The sequence shown here is derived from an EMBL/GenBank/DDBJ whole genome shotgun (WGS) entry which is preliminary data.</text>
</comment>
<dbReference type="EMBL" id="VRMN01000018">
    <property type="protein sequence ID" value="KAA8490868.1"/>
    <property type="molecule type" value="Genomic_DNA"/>
</dbReference>
<dbReference type="Proteomes" id="UP000324585">
    <property type="component" value="Unassembled WGS sequence"/>
</dbReference>
<accession>A0A5J4YHX6</accession>
<evidence type="ECO:0000313" key="4">
    <source>
        <dbReference type="Proteomes" id="UP000324585"/>
    </source>
</evidence>
<feature type="signal peptide" evidence="2">
    <location>
        <begin position="1"/>
        <end position="20"/>
    </location>
</feature>
<evidence type="ECO:0000256" key="2">
    <source>
        <dbReference type="SAM" id="SignalP"/>
    </source>
</evidence>
<keyword evidence="4" id="KW-1185">Reference proteome</keyword>
<evidence type="ECO:0000313" key="3">
    <source>
        <dbReference type="EMBL" id="KAA8490868.1"/>
    </source>
</evidence>
<sequence length="511" mass="55791">MKSVMVVVLVSALLVLLASAEPALRAPENHLANRSPASMADWLRQRLKQRVGGGAQFQGRRTHAQSRMVVSSVERGDAVSKLGAILPRLFSSLSSWARTSHPAHEALVSMKWMEQDTEMRADVSFRQQYEPNDPVVDICISQDMTCGDPACQRLPGNVCIEINDPDFEFKSTAVLTDCSINGAGFQYLLFKDTNCEMQPEGFEFFQLSPSGTTGCVDFSNDEGMLSIEVKYTGICPPGVDVCESETSTCQDPVCAFFATDVCLGNNQTAYALECKDGDLLDLGFLVWPEPNGCDGAPEDGVLFEDLGVNSSECLVLNDNSSLIFVFNDQCTQLESTTPTAMPTPTSTSTPTPQITMSMGPSNLPEPSPSPTPVCIDAEWMETRGLEKLHASDGVGLLLCLSGMDELPCGTADHVLEVDLPGGTSSALRTYAEVCAERECTTKLGRYNGVLHLDAHKLPSQHGLRLTTVSHRRTRWSAIENRIVVTAQRLQSLRINHALTYLQRRNSAERLE</sequence>
<dbReference type="AlphaFoldDB" id="A0A5J4YHX6"/>
<protein>
    <submittedName>
        <fullName evidence="3">Uncharacterized protein</fullName>
    </submittedName>
</protein>